<feature type="domain" description="NERD" evidence="2">
    <location>
        <begin position="59"/>
        <end position="184"/>
    </location>
</feature>
<evidence type="ECO:0000313" key="3">
    <source>
        <dbReference type="EMBL" id="MDJ1645722.1"/>
    </source>
</evidence>
<gene>
    <name evidence="3" type="ORF">QLQ80_01285</name>
</gene>
<dbReference type="RefSeq" id="WP_283827207.1">
    <property type="nucleotide sequence ID" value="NZ_JASDDP010000012.1"/>
</dbReference>
<reference evidence="3" key="1">
    <citation type="submission" date="2023-05" db="EMBL/GenBank/DDBJ databases">
        <title>Mycoplasma phocimorsus sp. nov., isolated from Scandinavian patients with seal finger or septic arthritis after contact with seals.</title>
        <authorList>
            <person name="Skafte-Holm A."/>
            <person name="Pedersen T.R."/>
            <person name="Froelund M."/>
            <person name="Stegger M."/>
            <person name="Qvortrup K."/>
            <person name="Michaels D.L."/>
            <person name="Brown D.R."/>
            <person name="Jensen J.S."/>
        </authorList>
    </citation>
    <scope>NUCLEOTIDE SEQUENCE</scope>
    <source>
        <strain evidence="3">M5725</strain>
    </source>
</reference>
<organism evidence="3 4">
    <name type="scientific">Mycoplasma phocimorsus</name>
    <dbReference type="NCBI Taxonomy" id="3045839"/>
    <lineage>
        <taxon>Bacteria</taxon>
        <taxon>Bacillati</taxon>
        <taxon>Mycoplasmatota</taxon>
        <taxon>Mollicutes</taxon>
        <taxon>Mycoplasmataceae</taxon>
        <taxon>Mycoplasma</taxon>
    </lineage>
</organism>
<dbReference type="AlphaFoldDB" id="A0AAJ1PQY9"/>
<keyword evidence="4" id="KW-1185">Reference proteome</keyword>
<accession>A0AAJ1PQY9</accession>
<dbReference type="InterPro" id="IPR011528">
    <property type="entry name" value="NERD"/>
</dbReference>
<sequence>MVSNASDVIIKQPYQKLLNGNAKYWVIFALLHIAIFIILILFISASVYKRKITKNKIRTGQEAEEKAKKLLMKFANENNFTLLNGIFSVINDKNHDIQFEVDGILVTNSSVIVIEVKSKPLVIKSSHSKDYLYVYDKNSRNKEKNKFINPTIQNDKHISHLRNIISKDIPIYSVIFFPNASDVQVDSPNLETIFLSSVNPMKELANFLNSKTSDKAFSNQEKQSIISIIKNAQANDEAKYKFYNIIGKYDRI</sequence>
<evidence type="ECO:0000259" key="2">
    <source>
        <dbReference type="PROSITE" id="PS50965"/>
    </source>
</evidence>
<dbReference type="PROSITE" id="PS50965">
    <property type="entry name" value="NERD"/>
    <property type="match status" value="1"/>
</dbReference>
<name>A0AAJ1PQY9_9MOLU</name>
<keyword evidence="1" id="KW-1133">Transmembrane helix</keyword>
<keyword evidence="1" id="KW-0472">Membrane</keyword>
<protein>
    <submittedName>
        <fullName evidence="3">Nuclease-related domain-containing protein</fullName>
    </submittedName>
</protein>
<dbReference type="InterPro" id="IPR011335">
    <property type="entry name" value="Restrct_endonuc-II-like"/>
</dbReference>
<dbReference type="EMBL" id="JASDDP010000012">
    <property type="protein sequence ID" value="MDJ1645722.1"/>
    <property type="molecule type" value="Genomic_DNA"/>
</dbReference>
<feature type="transmembrane region" description="Helical" evidence="1">
    <location>
        <begin position="24"/>
        <end position="48"/>
    </location>
</feature>
<evidence type="ECO:0000256" key="1">
    <source>
        <dbReference type="SAM" id="Phobius"/>
    </source>
</evidence>
<evidence type="ECO:0000313" key="4">
    <source>
        <dbReference type="Proteomes" id="UP001224428"/>
    </source>
</evidence>
<keyword evidence="1" id="KW-0812">Transmembrane</keyword>
<proteinExistence type="predicted"/>
<dbReference type="SUPFAM" id="SSF52980">
    <property type="entry name" value="Restriction endonuclease-like"/>
    <property type="match status" value="1"/>
</dbReference>
<comment type="caution">
    <text evidence="3">The sequence shown here is derived from an EMBL/GenBank/DDBJ whole genome shotgun (WGS) entry which is preliminary data.</text>
</comment>
<dbReference type="Proteomes" id="UP001224428">
    <property type="component" value="Unassembled WGS sequence"/>
</dbReference>
<dbReference type="Pfam" id="PF08378">
    <property type="entry name" value="NERD"/>
    <property type="match status" value="1"/>
</dbReference>